<name>A0ABW2ZVK8_9MICO</name>
<dbReference type="InterPro" id="IPR057687">
    <property type="entry name" value="DUF7927"/>
</dbReference>
<keyword evidence="7" id="KW-1185">Reference proteome</keyword>
<sequence>MNGTDNAQRRRSPQRRLARLAVVAGVALAAAVGSVAPPATAAPVNVAPAAVELPNLPLTPQLQQFLGVATANSGSAFQVSNYQLGRNGTATPDWSGNIAMPGGTSARFDFSNVDLYADRGIVSRVTNPASGTSGSRFFPDQSLTTSPFANAYVQDVPGMIALNAELAALKAQIALLASDHAGIIDDDGISGNQTINVDLFDTNGDGIAVFDIGDSGTDMTIEGVLTITGTGSVFPIFRVADGITFEINNGTIQTAGGLAQGSDVGALFVMADADGNGFKASNGVVQRVGLYDLTLSGDSELDFSNVTGCGQFVAPTHNWSNVRLRGCTFSNVAPEVWETTVLVEKGVIDVDGDFLPGQGWTVGVAPTVTAGVVTSIPAVPTQTTDGNGYATWTLEYDGPTASADLTISETQQPGFELDTSASVCSIADAGPAARIPNGEVSITSTSVQLDDVGPGKTIVCYFQNRQIPGAATVDKALVGTPDPGAQVRYEVTLTHTGVFPAVVDFTDDLSGVLDDATFVDGSISLSPAESGITAQFIDDPISPTLTLTGSIGPDPGVVIVSYDVVIGAAGTLGDGILDNCVAPDAGGVPVCTSDPVNAELTLEKVVLGQEPLDTWTLSADAPSPARPGPSGASGTTSATAVVSPSTAYTLNESDGPATYVQVGDWVCTDAAGADIAVVAAEVTLSPGAAVTCAVTNGTASITLLKSVVSGTAVPADWTLTATPATLAGLTASSVVGADVASASTTFEARPGHSYTLAEALTDEQAPLAYRLARLEVQNPDGTWSVVTEEAITAPPAGASVVYRFVNEPIPTLSLPLTGGAAADAFVIVGAGILAGAFVALIILRVRRRTVVLDVDHR</sequence>
<evidence type="ECO:0000259" key="4">
    <source>
        <dbReference type="Pfam" id="PF19403"/>
    </source>
</evidence>
<organism evidence="6 7">
    <name type="scientific">Microbacterium koreense</name>
    <dbReference type="NCBI Taxonomy" id="323761"/>
    <lineage>
        <taxon>Bacteria</taxon>
        <taxon>Bacillati</taxon>
        <taxon>Actinomycetota</taxon>
        <taxon>Actinomycetes</taxon>
        <taxon>Micrococcales</taxon>
        <taxon>Microbacteriaceae</taxon>
        <taxon>Microbacterium</taxon>
    </lineage>
</organism>
<proteinExistence type="predicted"/>
<dbReference type="EMBL" id="JBHTIM010000001">
    <property type="protein sequence ID" value="MFD0782329.1"/>
    <property type="molecule type" value="Genomic_DNA"/>
</dbReference>
<keyword evidence="3" id="KW-0732">Signal</keyword>
<comment type="caution">
    <text evidence="6">The sequence shown here is derived from an EMBL/GenBank/DDBJ whole genome shotgun (WGS) entry which is preliminary data.</text>
</comment>
<feature type="region of interest" description="Disordered" evidence="1">
    <location>
        <begin position="616"/>
        <end position="638"/>
    </location>
</feature>
<dbReference type="RefSeq" id="WP_378752260.1">
    <property type="nucleotide sequence ID" value="NZ_JBHSSV010000009.1"/>
</dbReference>
<evidence type="ECO:0000313" key="7">
    <source>
        <dbReference type="Proteomes" id="UP001597042"/>
    </source>
</evidence>
<reference evidence="7" key="1">
    <citation type="journal article" date="2019" name="Int. J. Syst. Evol. Microbiol.">
        <title>The Global Catalogue of Microorganisms (GCM) 10K type strain sequencing project: providing services to taxonomists for standard genome sequencing and annotation.</title>
        <authorList>
            <consortium name="The Broad Institute Genomics Platform"/>
            <consortium name="The Broad Institute Genome Sequencing Center for Infectious Disease"/>
            <person name="Wu L."/>
            <person name="Ma J."/>
        </authorList>
    </citation>
    <scope>NUCLEOTIDE SEQUENCE [LARGE SCALE GENOMIC DNA]</scope>
    <source>
        <strain evidence="7">CCUG 50754</strain>
    </source>
</reference>
<evidence type="ECO:0000256" key="3">
    <source>
        <dbReference type="SAM" id="SignalP"/>
    </source>
</evidence>
<feature type="transmembrane region" description="Helical" evidence="2">
    <location>
        <begin position="824"/>
        <end position="843"/>
    </location>
</feature>
<accession>A0ABW2ZVK8</accession>
<protein>
    <submittedName>
        <fullName evidence="6">Uncharacterized protein</fullName>
    </submittedName>
</protein>
<dbReference type="InterPro" id="IPR045826">
    <property type="entry name" value="SpaA_PFL_dom_2"/>
</dbReference>
<keyword evidence="2" id="KW-0812">Transmembrane</keyword>
<dbReference type="Pfam" id="PF19403">
    <property type="entry name" value="SpaA_2"/>
    <property type="match status" value="1"/>
</dbReference>
<dbReference type="Pfam" id="PF25549">
    <property type="entry name" value="DUF7927"/>
    <property type="match status" value="1"/>
</dbReference>
<dbReference type="Proteomes" id="UP001597042">
    <property type="component" value="Unassembled WGS sequence"/>
</dbReference>
<feature type="domain" description="DUF7927" evidence="5">
    <location>
        <begin position="482"/>
        <end position="601"/>
    </location>
</feature>
<evidence type="ECO:0000313" key="6">
    <source>
        <dbReference type="EMBL" id="MFD0782329.1"/>
    </source>
</evidence>
<evidence type="ECO:0000256" key="1">
    <source>
        <dbReference type="SAM" id="MobiDB-lite"/>
    </source>
</evidence>
<keyword evidence="2" id="KW-1133">Transmembrane helix</keyword>
<feature type="chain" id="PRO_5046872579" evidence="3">
    <location>
        <begin position="42"/>
        <end position="857"/>
    </location>
</feature>
<gene>
    <name evidence="6" type="ORF">ACFQZV_13580</name>
</gene>
<feature type="compositionally biased region" description="Low complexity" evidence="1">
    <location>
        <begin position="618"/>
        <end position="638"/>
    </location>
</feature>
<evidence type="ECO:0000259" key="5">
    <source>
        <dbReference type="Pfam" id="PF25549"/>
    </source>
</evidence>
<evidence type="ECO:0000256" key="2">
    <source>
        <dbReference type="SAM" id="Phobius"/>
    </source>
</evidence>
<feature type="signal peptide" evidence="3">
    <location>
        <begin position="1"/>
        <end position="41"/>
    </location>
</feature>
<feature type="domain" description="SpaA-like prealbumin fold" evidence="4">
    <location>
        <begin position="698"/>
        <end position="761"/>
    </location>
</feature>
<keyword evidence="2" id="KW-0472">Membrane</keyword>